<sequence>MLLCLHLSLSRRSKVFLFSLGLQLSPEPASSLHVAFVSPCPGLFVSFPLLPWSPALSTASKLSARRLRLSLSRRSKVFLFSLGLQLSPEPASSLHVAFVSPCPGLFVSFPLLPWSPALSTASKLSARRLRLSLSRRSKVFLFSLGLQLSPELGSSLHVAFLSPCPGLFVSFPLLPWSPALSTANKLSTRRLRLSLSRRSKVFLFSLGLQLSPEPATSLHVAFVSHYPGDRKFSSSPLVSSSLHVRRSATSRPARSPSLQVIKSFFCAAFVSCSLHVRQSATPGPAHPPSLRRSTGLGKASMLKRMFSRSCMHIVNGDDVEAGE</sequence>
<protein>
    <submittedName>
        <fullName evidence="1">Uncharacterized protein</fullName>
    </submittedName>
</protein>
<name>A0ACC2LHF1_PERAE</name>
<accession>A0ACC2LHF1</accession>
<gene>
    <name evidence="1" type="ORF">MRB53_026163</name>
</gene>
<proteinExistence type="predicted"/>
<keyword evidence="2" id="KW-1185">Reference proteome</keyword>
<organism evidence="1 2">
    <name type="scientific">Persea americana</name>
    <name type="common">Avocado</name>
    <dbReference type="NCBI Taxonomy" id="3435"/>
    <lineage>
        <taxon>Eukaryota</taxon>
        <taxon>Viridiplantae</taxon>
        <taxon>Streptophyta</taxon>
        <taxon>Embryophyta</taxon>
        <taxon>Tracheophyta</taxon>
        <taxon>Spermatophyta</taxon>
        <taxon>Magnoliopsida</taxon>
        <taxon>Magnoliidae</taxon>
        <taxon>Laurales</taxon>
        <taxon>Lauraceae</taxon>
        <taxon>Persea</taxon>
    </lineage>
</organism>
<dbReference type="Proteomes" id="UP001234297">
    <property type="component" value="Chromosome 8"/>
</dbReference>
<dbReference type="EMBL" id="CM056816">
    <property type="protein sequence ID" value="KAJ8632827.1"/>
    <property type="molecule type" value="Genomic_DNA"/>
</dbReference>
<reference evidence="1 2" key="1">
    <citation type="journal article" date="2022" name="Hortic Res">
        <title>A haplotype resolved chromosomal level avocado genome allows analysis of novel avocado genes.</title>
        <authorList>
            <person name="Nath O."/>
            <person name="Fletcher S.J."/>
            <person name="Hayward A."/>
            <person name="Shaw L.M."/>
            <person name="Masouleh A.K."/>
            <person name="Furtado A."/>
            <person name="Henry R.J."/>
            <person name="Mitter N."/>
        </authorList>
    </citation>
    <scope>NUCLEOTIDE SEQUENCE [LARGE SCALE GENOMIC DNA]</scope>
    <source>
        <strain evidence="2">cv. Hass</strain>
    </source>
</reference>
<evidence type="ECO:0000313" key="1">
    <source>
        <dbReference type="EMBL" id="KAJ8632827.1"/>
    </source>
</evidence>
<comment type="caution">
    <text evidence="1">The sequence shown here is derived from an EMBL/GenBank/DDBJ whole genome shotgun (WGS) entry which is preliminary data.</text>
</comment>
<evidence type="ECO:0000313" key="2">
    <source>
        <dbReference type="Proteomes" id="UP001234297"/>
    </source>
</evidence>